<dbReference type="AlphaFoldDB" id="F4QGY8"/>
<organism evidence="1 2">
    <name type="scientific">Asticcacaulis biprosthecium C19</name>
    <dbReference type="NCBI Taxonomy" id="715226"/>
    <lineage>
        <taxon>Bacteria</taxon>
        <taxon>Pseudomonadati</taxon>
        <taxon>Pseudomonadota</taxon>
        <taxon>Alphaproteobacteria</taxon>
        <taxon>Caulobacterales</taxon>
        <taxon>Caulobacteraceae</taxon>
        <taxon>Asticcacaulis</taxon>
    </lineage>
</organism>
<name>F4QGY8_9CAUL</name>
<dbReference type="RefSeq" id="WP_006272947.1">
    <property type="nucleotide sequence ID" value="NZ_GL883077.1"/>
</dbReference>
<evidence type="ECO:0000313" key="2">
    <source>
        <dbReference type="Proteomes" id="UP000006512"/>
    </source>
</evidence>
<dbReference type="OrthoDB" id="9838925at2"/>
<accession>F4QGY8</accession>
<reference evidence="2" key="1">
    <citation type="submission" date="2011-03" db="EMBL/GenBank/DDBJ databases">
        <title>Draft genome sequence of Brevundimonas diminuta.</title>
        <authorList>
            <person name="Brown P.J.B."/>
            <person name="Buechlein A."/>
            <person name="Hemmerich C."/>
            <person name="Brun Y.V."/>
        </authorList>
    </citation>
    <scope>NUCLEOTIDE SEQUENCE [LARGE SCALE GENOMIC DNA]</scope>
    <source>
        <strain evidence="2">C19</strain>
    </source>
</reference>
<dbReference type="HOGENOM" id="CLU_2115934_0_0_5"/>
<dbReference type="STRING" id="715226.ABI_21830"/>
<protein>
    <submittedName>
        <fullName evidence="1">Uncharacterized protein</fullName>
    </submittedName>
</protein>
<evidence type="ECO:0000313" key="1">
    <source>
        <dbReference type="EMBL" id="EGF93741.1"/>
    </source>
</evidence>
<proteinExistence type="predicted"/>
<dbReference type="EMBL" id="GL883077">
    <property type="protein sequence ID" value="EGF93741.1"/>
    <property type="molecule type" value="Genomic_DNA"/>
</dbReference>
<dbReference type="Proteomes" id="UP000006512">
    <property type="component" value="Unassembled WGS sequence"/>
</dbReference>
<gene>
    <name evidence="1" type="ORF">ABI_21830</name>
</gene>
<keyword evidence="2" id="KW-1185">Reference proteome</keyword>
<sequence length="114" mass="12299">MVGLRDLTETVVVLQAVADADAMGGRRESWAPWVTRCAHVTWAVVPDGRSGREDGGNRGVATLRYDSETAVIQAGQRLEITSRDGGQAAARTYKILSANPAGRSWIRLSFADVK</sequence>